<evidence type="ECO:0000256" key="4">
    <source>
        <dbReference type="ARBA" id="ARBA00023163"/>
    </source>
</evidence>
<dbReference type="FunFam" id="1.10.10.60:FF:000132">
    <property type="entry name" value="AraC family transcriptional regulator"/>
    <property type="match status" value="1"/>
</dbReference>
<feature type="coiled-coil region" evidence="5">
    <location>
        <begin position="187"/>
        <end position="226"/>
    </location>
</feature>
<evidence type="ECO:0000256" key="1">
    <source>
        <dbReference type="ARBA" id="ARBA00022491"/>
    </source>
</evidence>
<keyword evidence="3" id="KW-0238">DNA-binding</keyword>
<feature type="domain" description="HTH araC/xylS-type" evidence="6">
    <location>
        <begin position="171"/>
        <end position="268"/>
    </location>
</feature>
<dbReference type="Pfam" id="PF12833">
    <property type="entry name" value="HTH_18"/>
    <property type="match status" value="1"/>
</dbReference>
<accession>A0A371YS22</accession>
<dbReference type="PANTHER" id="PTHR11019">
    <property type="entry name" value="HTH-TYPE TRANSCRIPTIONAL REGULATOR NIMR"/>
    <property type="match status" value="1"/>
</dbReference>
<dbReference type="GO" id="GO:0043565">
    <property type="term" value="F:sequence-specific DNA binding"/>
    <property type="evidence" value="ECO:0007669"/>
    <property type="project" value="InterPro"/>
</dbReference>
<dbReference type="AlphaFoldDB" id="A0A371YS22"/>
<keyword evidence="5" id="KW-0175">Coiled coil</keyword>
<dbReference type="InterPro" id="IPR011051">
    <property type="entry name" value="RmlC_Cupin_sf"/>
</dbReference>
<dbReference type="Proteomes" id="UP001595455">
    <property type="component" value="Unassembled WGS sequence"/>
</dbReference>
<evidence type="ECO:0000313" key="10">
    <source>
        <dbReference type="Proteomes" id="UP001595455"/>
    </source>
</evidence>
<dbReference type="InterPro" id="IPR018062">
    <property type="entry name" value="HTH_AraC-typ_CS"/>
</dbReference>
<evidence type="ECO:0000256" key="5">
    <source>
        <dbReference type="SAM" id="Coils"/>
    </source>
</evidence>
<dbReference type="SMART" id="SM00342">
    <property type="entry name" value="HTH_ARAC"/>
    <property type="match status" value="1"/>
</dbReference>
<dbReference type="Proteomes" id="UP000240957">
    <property type="component" value="Unassembled WGS sequence"/>
</dbReference>
<dbReference type="PROSITE" id="PS00041">
    <property type="entry name" value="HTH_ARAC_FAMILY_1"/>
    <property type="match status" value="1"/>
</dbReference>
<reference evidence="7" key="4">
    <citation type="submission" date="2024-09" db="EMBL/GenBank/DDBJ databases">
        <authorList>
            <person name="Sun Q."/>
            <person name="Mori K."/>
        </authorList>
    </citation>
    <scope>NUCLEOTIDE SEQUENCE</scope>
    <source>
        <strain evidence="7">KCTC 62575</strain>
    </source>
</reference>
<dbReference type="Pfam" id="PF02311">
    <property type="entry name" value="AraC_binding"/>
    <property type="match status" value="1"/>
</dbReference>
<name>A0A371YS22_9GAMM</name>
<evidence type="ECO:0000259" key="6">
    <source>
        <dbReference type="PROSITE" id="PS01124"/>
    </source>
</evidence>
<evidence type="ECO:0000313" key="9">
    <source>
        <dbReference type="Proteomes" id="UP000240957"/>
    </source>
</evidence>
<dbReference type="Gene3D" id="1.10.10.60">
    <property type="entry name" value="Homeodomain-like"/>
    <property type="match status" value="1"/>
</dbReference>
<proteinExistence type="predicted"/>
<dbReference type="PROSITE" id="PS01124">
    <property type="entry name" value="HTH_ARAC_FAMILY_2"/>
    <property type="match status" value="1"/>
</dbReference>
<dbReference type="CDD" id="cd06124">
    <property type="entry name" value="cupin_NimR-like_N"/>
    <property type="match status" value="1"/>
</dbReference>
<keyword evidence="10" id="KW-1185">Reference proteome</keyword>
<dbReference type="InterPro" id="IPR009057">
    <property type="entry name" value="Homeodomain-like_sf"/>
</dbReference>
<reference evidence="8 9" key="2">
    <citation type="submission" date="2018-08" db="EMBL/GenBank/DDBJ databases">
        <title>The draft genome of Acinetobacter sichuanensis strain WCHAc060041.</title>
        <authorList>
            <person name="Qin J."/>
            <person name="Feng Y."/>
            <person name="Zong Z."/>
        </authorList>
    </citation>
    <scope>NUCLEOTIDE SEQUENCE [LARGE SCALE GENOMIC DNA]</scope>
    <source>
        <strain evidence="8 9">WCHAc060041</strain>
    </source>
</reference>
<keyword evidence="2" id="KW-0805">Transcription regulation</keyword>
<reference evidence="7" key="1">
    <citation type="journal article" date="2014" name="Int. J. Syst. Evol. Microbiol.">
        <title>Complete genome of a new Firmicutes species belonging to the dominant human colonic microbiota ('Ruminococcus bicirculans') reveals two chromosomes and a selective capacity to utilize plant glucans.</title>
        <authorList>
            <consortium name="NISC Comparative Sequencing Program"/>
            <person name="Wegmann U."/>
            <person name="Louis P."/>
            <person name="Goesmann A."/>
            <person name="Henrissat B."/>
            <person name="Duncan S.H."/>
            <person name="Flint H.J."/>
        </authorList>
    </citation>
    <scope>NUCLEOTIDE SEQUENCE</scope>
    <source>
        <strain evidence="7">KCTC 62575</strain>
    </source>
</reference>
<keyword evidence="4" id="KW-0804">Transcription</keyword>
<dbReference type="InterPro" id="IPR003313">
    <property type="entry name" value="AraC-bd"/>
</dbReference>
<reference evidence="10" key="3">
    <citation type="journal article" date="2019" name="Int. J. Syst. Evol. Microbiol.">
        <title>The Global Catalogue of Microorganisms (GCM) 10K type strain sequencing project: providing services to taxonomists for standard genome sequencing and annotation.</title>
        <authorList>
            <consortium name="The Broad Institute Genomics Platform"/>
            <consortium name="The Broad Institute Genome Sequencing Center for Infectious Disease"/>
            <person name="Wu L."/>
            <person name="Ma J."/>
        </authorList>
    </citation>
    <scope>NUCLEOTIDE SEQUENCE [LARGE SCALE GENOMIC DNA]</scope>
    <source>
        <strain evidence="10">KCTC 62575</strain>
    </source>
</reference>
<dbReference type="OrthoDB" id="9804543at2"/>
<sequence>MSKKITLQQNQGLQLKTNDAIQAPLWLSFRDDPAFSIYPVHGHAWGEFIYAFNGVMEVNIDHINYITPPPYGIWLPPHVHHSGLNRTHVSHATLYVHESLCEHLPQQAGILLSSPLVSAILLHLKQQPINQQQSNENDPEYLRLLQVLHDQLHHAERIGSYLPHSDHPVLKKLLDYLHQHPADQSTLQALAQQVNMTERTLARLSLKQLSMSLNEWRQRLKVLKAMTMLNEGQTVENIALDLGYANASAFIELFKRWMKITPDQFRKLLKSEP</sequence>
<evidence type="ECO:0000256" key="3">
    <source>
        <dbReference type="ARBA" id="ARBA00023125"/>
    </source>
</evidence>
<dbReference type="SUPFAM" id="SSF51182">
    <property type="entry name" value="RmlC-like cupins"/>
    <property type="match status" value="1"/>
</dbReference>
<dbReference type="EMBL" id="JBHRSF010000102">
    <property type="protein sequence ID" value="MFC2997109.1"/>
    <property type="molecule type" value="Genomic_DNA"/>
</dbReference>
<gene>
    <name evidence="7" type="ORF">ACFODO_18005</name>
    <name evidence="8" type="ORF">C9E89_007460</name>
</gene>
<evidence type="ECO:0000313" key="7">
    <source>
        <dbReference type="EMBL" id="MFC2997109.1"/>
    </source>
</evidence>
<protein>
    <submittedName>
        <fullName evidence="8">Helix-turn-helix domain-containing protein</fullName>
    </submittedName>
</protein>
<dbReference type="GO" id="GO:0003700">
    <property type="term" value="F:DNA-binding transcription factor activity"/>
    <property type="evidence" value="ECO:0007669"/>
    <property type="project" value="InterPro"/>
</dbReference>
<keyword evidence="1" id="KW-0678">Repressor</keyword>
<dbReference type="EMBL" id="PYIX02000008">
    <property type="protein sequence ID" value="RFC84269.1"/>
    <property type="molecule type" value="Genomic_DNA"/>
</dbReference>
<dbReference type="RefSeq" id="WP_107007612.1">
    <property type="nucleotide sequence ID" value="NZ_JBHRSF010000102.1"/>
</dbReference>
<dbReference type="InterPro" id="IPR018060">
    <property type="entry name" value="HTH_AraC"/>
</dbReference>
<dbReference type="SUPFAM" id="SSF46689">
    <property type="entry name" value="Homeodomain-like"/>
    <property type="match status" value="1"/>
</dbReference>
<evidence type="ECO:0000313" key="8">
    <source>
        <dbReference type="EMBL" id="RFC84269.1"/>
    </source>
</evidence>
<evidence type="ECO:0000256" key="2">
    <source>
        <dbReference type="ARBA" id="ARBA00023015"/>
    </source>
</evidence>
<dbReference type="PANTHER" id="PTHR11019:SF190">
    <property type="entry name" value="ARAC-FAMILY REGULATORY PROTEIN"/>
    <property type="match status" value="1"/>
</dbReference>
<organism evidence="8 9">
    <name type="scientific">Acinetobacter sichuanensis</name>
    <dbReference type="NCBI Taxonomy" id="2136183"/>
    <lineage>
        <taxon>Bacteria</taxon>
        <taxon>Pseudomonadati</taxon>
        <taxon>Pseudomonadota</taxon>
        <taxon>Gammaproteobacteria</taxon>
        <taxon>Moraxellales</taxon>
        <taxon>Moraxellaceae</taxon>
        <taxon>Acinetobacter</taxon>
    </lineage>
</organism>
<comment type="caution">
    <text evidence="8">The sequence shown here is derived from an EMBL/GenBank/DDBJ whole genome shotgun (WGS) entry which is preliminary data.</text>
</comment>